<dbReference type="SUPFAM" id="SSF52540">
    <property type="entry name" value="P-loop containing nucleoside triphosphate hydrolases"/>
    <property type="match status" value="1"/>
</dbReference>
<dbReference type="Proteomes" id="UP000886787">
    <property type="component" value="Unassembled WGS sequence"/>
</dbReference>
<evidence type="ECO:0000313" key="2">
    <source>
        <dbReference type="Proteomes" id="UP000886787"/>
    </source>
</evidence>
<sequence length="210" mass="24647">MKFENVYFINGTAYAGKSTMVKALANKYDGIACEENYHDTLIADLDSTEFPSLTYTRDLVNWSDFIRRTPDEYEAWVNGCIRECTILELKILEKISRRGKKVFVDTNIPIEVLWDISDIDHVLIMLANPDISINRFFNRPDKEKQFLYQLLLKEENPDEALDNFKECLKRINSKKNYNNFLNSGFHVILRDESRTIEESLSLAEKVFRLR</sequence>
<reference evidence="1" key="2">
    <citation type="journal article" date="2021" name="PeerJ">
        <title>Extensive microbial diversity within the chicken gut microbiome revealed by metagenomics and culture.</title>
        <authorList>
            <person name="Gilroy R."/>
            <person name="Ravi A."/>
            <person name="Getino M."/>
            <person name="Pursley I."/>
            <person name="Horton D.L."/>
            <person name="Alikhan N.F."/>
            <person name="Baker D."/>
            <person name="Gharbi K."/>
            <person name="Hall N."/>
            <person name="Watson M."/>
            <person name="Adriaenssens E.M."/>
            <person name="Foster-Nyarko E."/>
            <person name="Jarju S."/>
            <person name="Secka A."/>
            <person name="Antonio M."/>
            <person name="Oren A."/>
            <person name="Chaudhuri R.R."/>
            <person name="La Ragione R."/>
            <person name="Hildebrand F."/>
            <person name="Pallen M.J."/>
        </authorList>
    </citation>
    <scope>NUCLEOTIDE SEQUENCE</scope>
    <source>
        <strain evidence="1">ChiSjej1B19-3389</strain>
    </source>
</reference>
<accession>A0A9D0ZGX0</accession>
<gene>
    <name evidence="1" type="ORF">IAD32_03460</name>
</gene>
<name>A0A9D0ZGX0_9FIRM</name>
<evidence type="ECO:0000313" key="1">
    <source>
        <dbReference type="EMBL" id="HIQ80325.1"/>
    </source>
</evidence>
<dbReference type="InterPro" id="IPR027417">
    <property type="entry name" value="P-loop_NTPase"/>
</dbReference>
<comment type="caution">
    <text evidence="1">The sequence shown here is derived from an EMBL/GenBank/DDBJ whole genome shotgun (WGS) entry which is preliminary data.</text>
</comment>
<dbReference type="AlphaFoldDB" id="A0A9D0ZGX0"/>
<reference evidence="1" key="1">
    <citation type="submission" date="2020-10" db="EMBL/GenBank/DDBJ databases">
        <authorList>
            <person name="Gilroy R."/>
        </authorList>
    </citation>
    <scope>NUCLEOTIDE SEQUENCE</scope>
    <source>
        <strain evidence="1">ChiSjej1B19-3389</strain>
    </source>
</reference>
<dbReference type="Gene3D" id="3.40.50.300">
    <property type="entry name" value="P-loop containing nucleotide triphosphate hydrolases"/>
    <property type="match status" value="1"/>
</dbReference>
<dbReference type="EMBL" id="DVFW01000020">
    <property type="protein sequence ID" value="HIQ80325.1"/>
    <property type="molecule type" value="Genomic_DNA"/>
</dbReference>
<proteinExistence type="predicted"/>
<organism evidence="1 2">
    <name type="scientific">Candidatus Scatavimonas merdigallinarum</name>
    <dbReference type="NCBI Taxonomy" id="2840914"/>
    <lineage>
        <taxon>Bacteria</taxon>
        <taxon>Bacillati</taxon>
        <taxon>Bacillota</taxon>
        <taxon>Clostridia</taxon>
        <taxon>Eubacteriales</taxon>
        <taxon>Oscillospiraceae</taxon>
        <taxon>Oscillospiraceae incertae sedis</taxon>
        <taxon>Candidatus Scatavimonas</taxon>
    </lineage>
</organism>
<protein>
    <submittedName>
        <fullName evidence="1">Uncharacterized protein</fullName>
    </submittedName>
</protein>